<accession>A0A0K0FL79</accession>
<evidence type="ECO:0000313" key="2">
    <source>
        <dbReference type="WBParaSite" id="SVE_0979400.1"/>
    </source>
</evidence>
<organism evidence="1 2">
    <name type="scientific">Strongyloides venezuelensis</name>
    <name type="common">Threadworm</name>
    <dbReference type="NCBI Taxonomy" id="75913"/>
    <lineage>
        <taxon>Eukaryota</taxon>
        <taxon>Metazoa</taxon>
        <taxon>Ecdysozoa</taxon>
        <taxon>Nematoda</taxon>
        <taxon>Chromadorea</taxon>
        <taxon>Rhabditida</taxon>
        <taxon>Tylenchina</taxon>
        <taxon>Panagrolaimomorpha</taxon>
        <taxon>Strongyloidoidea</taxon>
        <taxon>Strongyloididae</taxon>
        <taxon>Strongyloides</taxon>
    </lineage>
</organism>
<dbReference type="AlphaFoldDB" id="A0A0K0FL79"/>
<sequence>MFINSSLNCNKINNSNEKIYLSFIISRLLCSRHLDGYHKAWIIHYSDIKLHYYTIIFYNNNTLQFAEENSKKTFKTI</sequence>
<protein>
    <submittedName>
        <fullName evidence="2">Uncharacterized protein</fullName>
    </submittedName>
</protein>
<dbReference type="Proteomes" id="UP000035680">
    <property type="component" value="Unassembled WGS sequence"/>
</dbReference>
<reference evidence="1" key="1">
    <citation type="submission" date="2014-07" db="EMBL/GenBank/DDBJ databases">
        <authorList>
            <person name="Martin A.A"/>
            <person name="De Silva N."/>
        </authorList>
    </citation>
    <scope>NUCLEOTIDE SEQUENCE</scope>
</reference>
<reference evidence="2" key="2">
    <citation type="submission" date="2015-08" db="UniProtKB">
        <authorList>
            <consortium name="WormBaseParasite"/>
        </authorList>
    </citation>
    <scope>IDENTIFICATION</scope>
</reference>
<evidence type="ECO:0000313" key="1">
    <source>
        <dbReference type="Proteomes" id="UP000035680"/>
    </source>
</evidence>
<dbReference type="WBParaSite" id="SVE_0979400.1">
    <property type="protein sequence ID" value="SVE_0979400.1"/>
    <property type="gene ID" value="SVE_0979400"/>
</dbReference>
<name>A0A0K0FL79_STRVS</name>
<keyword evidence="1" id="KW-1185">Reference proteome</keyword>
<proteinExistence type="predicted"/>